<dbReference type="Pfam" id="PF12900">
    <property type="entry name" value="Pyridox_ox_2"/>
    <property type="match status" value="1"/>
</dbReference>
<keyword evidence="2" id="KW-1185">Reference proteome</keyword>
<accession>A0AAW5N823</accession>
<evidence type="ECO:0000313" key="2">
    <source>
        <dbReference type="Proteomes" id="UP001204579"/>
    </source>
</evidence>
<dbReference type="InterPro" id="IPR024747">
    <property type="entry name" value="Pyridox_Oxase-rel"/>
</dbReference>
<dbReference type="SUPFAM" id="SSF50475">
    <property type="entry name" value="FMN-binding split barrel"/>
    <property type="match status" value="1"/>
</dbReference>
<comment type="caution">
    <text evidence="1">The sequence shown here is derived from an EMBL/GenBank/DDBJ whole genome shotgun (WGS) entry which is preliminary data.</text>
</comment>
<dbReference type="RefSeq" id="WP_018711152.1">
    <property type="nucleotide sequence ID" value="NZ_CALULB010000006.1"/>
</dbReference>
<dbReference type="AlphaFoldDB" id="A0AAW5N823"/>
<reference evidence="1 2" key="1">
    <citation type="submission" date="2022-08" db="EMBL/GenBank/DDBJ databases">
        <authorList>
            <person name="Zeman M."/>
            <person name="Kubasova T."/>
        </authorList>
    </citation>
    <scope>NUCLEOTIDE SEQUENCE [LARGE SCALE GENOMIC DNA]</scope>
    <source>
        <strain evidence="1 2">ET62</strain>
    </source>
</reference>
<dbReference type="EMBL" id="JANRHJ010000023">
    <property type="protein sequence ID" value="MCR8875218.1"/>
    <property type="molecule type" value="Genomic_DNA"/>
</dbReference>
<dbReference type="PANTHER" id="PTHR34071">
    <property type="entry name" value="5-NITROIMIDAZOLE ANTIBIOTICS RESISTANCE PROTEIN, NIMA-FAMILY-RELATED PROTEIN-RELATED"/>
    <property type="match status" value="1"/>
</dbReference>
<gene>
    <name evidence="1" type="ORF">NW209_14600</name>
</gene>
<dbReference type="PANTHER" id="PTHR34071:SF2">
    <property type="entry name" value="FLAVIN-NUCLEOTIDE-BINDING PROTEIN"/>
    <property type="match status" value="1"/>
</dbReference>
<organism evidence="1 2">
    <name type="scientific">Phocaeicola barnesiae</name>
    <dbReference type="NCBI Taxonomy" id="376804"/>
    <lineage>
        <taxon>Bacteria</taxon>
        <taxon>Pseudomonadati</taxon>
        <taxon>Bacteroidota</taxon>
        <taxon>Bacteroidia</taxon>
        <taxon>Bacteroidales</taxon>
        <taxon>Bacteroidaceae</taxon>
        <taxon>Phocaeicola</taxon>
    </lineage>
</organism>
<dbReference type="GeneID" id="82443587"/>
<name>A0AAW5N823_9BACT</name>
<proteinExistence type="predicted"/>
<dbReference type="Proteomes" id="UP001204579">
    <property type="component" value="Unassembled WGS sequence"/>
</dbReference>
<protein>
    <submittedName>
        <fullName evidence="1">Pyridoxamine 5'-phosphate oxidase family protein</fullName>
    </submittedName>
</protein>
<dbReference type="Gene3D" id="2.30.110.10">
    <property type="entry name" value="Electron Transport, Fmn-binding Protein, Chain A"/>
    <property type="match status" value="1"/>
</dbReference>
<sequence length="162" mass="18541">MKFNNENIRRQDRTLDEKRAFEILKEGEYGILSMQSEDGQGAYGIPLSYVWDRGNSIYIHCAPIGRKLTCIDRCQQVSFCVVGRTKVIPNKFTTAYESVVMKCTAHHGLHDAERMSALSLLLSKYCPNDKMVGMQYAEKSFFRTEIIRLDIEEVSAKSKALF</sequence>
<evidence type="ECO:0000313" key="1">
    <source>
        <dbReference type="EMBL" id="MCR8875218.1"/>
    </source>
</evidence>
<dbReference type="InterPro" id="IPR012349">
    <property type="entry name" value="Split_barrel_FMN-bd"/>
</dbReference>